<protein>
    <submittedName>
        <fullName evidence="5">Uncharacterized protein</fullName>
    </submittedName>
</protein>
<dbReference type="Proteomes" id="UP000663852">
    <property type="component" value="Unassembled WGS sequence"/>
</dbReference>
<sequence>MLRTCVNLLYKRSFQLSLATRFTSTDPTAGAINAAHDKFSEREQAFENAYFRKLNDELLVQLRERHGDLEKQSDNIEQERKRIEEQIKNSNKCDISKRLPIKEKYSTVKNT</sequence>
<comment type="subcellular location">
    <subcellularLocation>
        <location evidence="1">Mitochondrion</location>
    </subcellularLocation>
</comment>
<evidence type="ECO:0000313" key="5">
    <source>
        <dbReference type="EMBL" id="CAF1460433.1"/>
    </source>
</evidence>
<keyword evidence="4" id="KW-0175">Coiled coil</keyword>
<dbReference type="Pfam" id="PF04568">
    <property type="entry name" value="IATP"/>
    <property type="match status" value="1"/>
</dbReference>
<evidence type="ECO:0000256" key="4">
    <source>
        <dbReference type="SAM" id="Coils"/>
    </source>
</evidence>
<evidence type="ECO:0000256" key="2">
    <source>
        <dbReference type="ARBA" id="ARBA00010901"/>
    </source>
</evidence>
<comment type="caution">
    <text evidence="5">The sequence shown here is derived from an EMBL/GenBank/DDBJ whole genome shotgun (WGS) entry which is preliminary data.</text>
</comment>
<dbReference type="AlphaFoldDB" id="A0A815QA62"/>
<name>A0A815QA62_ADIRI</name>
<comment type="similarity">
    <text evidence="2">Belongs to the ATPase inhibitor family.</text>
</comment>
<evidence type="ECO:0000313" key="6">
    <source>
        <dbReference type="Proteomes" id="UP000663852"/>
    </source>
</evidence>
<reference evidence="5" key="1">
    <citation type="submission" date="2021-02" db="EMBL/GenBank/DDBJ databases">
        <authorList>
            <person name="Nowell W R."/>
        </authorList>
    </citation>
    <scope>NUCLEOTIDE SEQUENCE</scope>
</reference>
<dbReference type="EMBL" id="CAJNOJ010000474">
    <property type="protein sequence ID" value="CAF1460433.1"/>
    <property type="molecule type" value="Genomic_DNA"/>
</dbReference>
<dbReference type="InterPro" id="IPR007648">
    <property type="entry name" value="ATPase_inhibitor_mt"/>
</dbReference>
<gene>
    <name evidence="5" type="ORF">EDS130_LOCUS40117</name>
</gene>
<dbReference type="Gene3D" id="1.20.5.500">
    <property type="entry name" value="Single helix bin"/>
    <property type="match status" value="1"/>
</dbReference>
<keyword evidence="3" id="KW-0496">Mitochondrion</keyword>
<dbReference type="GO" id="GO:0005739">
    <property type="term" value="C:mitochondrion"/>
    <property type="evidence" value="ECO:0007669"/>
    <property type="project" value="UniProtKB-SubCell"/>
</dbReference>
<feature type="coiled-coil region" evidence="4">
    <location>
        <begin position="59"/>
        <end position="93"/>
    </location>
</feature>
<dbReference type="OrthoDB" id="10045676at2759"/>
<accession>A0A815QA62</accession>
<evidence type="ECO:0000256" key="1">
    <source>
        <dbReference type="ARBA" id="ARBA00004173"/>
    </source>
</evidence>
<proteinExistence type="inferred from homology"/>
<evidence type="ECO:0000256" key="3">
    <source>
        <dbReference type="ARBA" id="ARBA00023128"/>
    </source>
</evidence>
<organism evidence="5 6">
    <name type="scientific">Adineta ricciae</name>
    <name type="common">Rotifer</name>
    <dbReference type="NCBI Taxonomy" id="249248"/>
    <lineage>
        <taxon>Eukaryota</taxon>
        <taxon>Metazoa</taxon>
        <taxon>Spiralia</taxon>
        <taxon>Gnathifera</taxon>
        <taxon>Rotifera</taxon>
        <taxon>Eurotatoria</taxon>
        <taxon>Bdelloidea</taxon>
        <taxon>Adinetida</taxon>
        <taxon>Adinetidae</taxon>
        <taxon>Adineta</taxon>
    </lineage>
</organism>
<dbReference type="GO" id="GO:0042030">
    <property type="term" value="F:ATPase inhibitor activity"/>
    <property type="evidence" value="ECO:0007669"/>
    <property type="project" value="InterPro"/>
</dbReference>